<gene>
    <name evidence="2" type="ORF">HID58_067876</name>
</gene>
<dbReference type="InterPro" id="IPR055357">
    <property type="entry name" value="LRR_At1g61320_AtMIF1"/>
</dbReference>
<dbReference type="EMBL" id="JAGKQM010000015">
    <property type="protein sequence ID" value="KAH0880482.1"/>
    <property type="molecule type" value="Genomic_DNA"/>
</dbReference>
<dbReference type="InterPro" id="IPR044997">
    <property type="entry name" value="F-box_plant"/>
</dbReference>
<dbReference type="PANTHER" id="PTHR32153">
    <property type="entry name" value="OJ000223_09.16 PROTEIN"/>
    <property type="match status" value="1"/>
</dbReference>
<name>A0ABQ7ZJT9_BRANA</name>
<evidence type="ECO:0000259" key="1">
    <source>
        <dbReference type="Pfam" id="PF23622"/>
    </source>
</evidence>
<sequence>MYDFLYNSTSFEQLKIHSQHTMVLECTVSWTSLQKLSLSFSRLSDESMAKILSGCPILENLTLYDCWELKVLDLSKSLRLRTLDVNRTVTYLWPTQIVAPHIHCLGLFNSELSCTLVDISSLTEAKLEIALLPLNPDINADFLQVRVLEMLDKLKNVEKLTLGRNFIQILYLAEIRGVPFPILKVKTLTLDTKIFQYVIPVVFLDIYLKFEGFNLKECGISKDGVS</sequence>
<organism evidence="2 3">
    <name type="scientific">Brassica napus</name>
    <name type="common">Rape</name>
    <dbReference type="NCBI Taxonomy" id="3708"/>
    <lineage>
        <taxon>Eukaryota</taxon>
        <taxon>Viridiplantae</taxon>
        <taxon>Streptophyta</taxon>
        <taxon>Embryophyta</taxon>
        <taxon>Tracheophyta</taxon>
        <taxon>Spermatophyta</taxon>
        <taxon>Magnoliopsida</taxon>
        <taxon>eudicotyledons</taxon>
        <taxon>Gunneridae</taxon>
        <taxon>Pentapetalae</taxon>
        <taxon>rosids</taxon>
        <taxon>malvids</taxon>
        <taxon>Brassicales</taxon>
        <taxon>Brassicaceae</taxon>
        <taxon>Brassiceae</taxon>
        <taxon>Brassica</taxon>
    </lineage>
</organism>
<dbReference type="Pfam" id="PF23622">
    <property type="entry name" value="LRR_At1g61320_AtMIF1"/>
    <property type="match status" value="1"/>
</dbReference>
<reference evidence="2 3" key="1">
    <citation type="submission" date="2021-05" db="EMBL/GenBank/DDBJ databases">
        <title>Genome Assembly of Synthetic Allotetraploid Brassica napus Reveals Homoeologous Exchanges between Subgenomes.</title>
        <authorList>
            <person name="Davis J.T."/>
        </authorList>
    </citation>
    <scope>NUCLEOTIDE SEQUENCE [LARGE SCALE GENOMIC DNA]</scope>
    <source>
        <strain evidence="3">cv. Da-Ae</strain>
        <tissue evidence="2">Seedling</tissue>
    </source>
</reference>
<dbReference type="InterPro" id="IPR032675">
    <property type="entry name" value="LRR_dom_sf"/>
</dbReference>
<protein>
    <recommendedName>
        <fullName evidence="1">At1g61320/AtMIF1 LRR domain-containing protein</fullName>
    </recommendedName>
</protein>
<keyword evidence="3" id="KW-1185">Reference proteome</keyword>
<proteinExistence type="predicted"/>
<accession>A0ABQ7ZJT9</accession>
<evidence type="ECO:0000313" key="2">
    <source>
        <dbReference type="EMBL" id="KAH0880482.1"/>
    </source>
</evidence>
<feature type="domain" description="At1g61320/AtMIF1 LRR" evidence="1">
    <location>
        <begin position="29"/>
        <end position="216"/>
    </location>
</feature>
<comment type="caution">
    <text evidence="2">The sequence shown here is derived from an EMBL/GenBank/DDBJ whole genome shotgun (WGS) entry which is preliminary data.</text>
</comment>
<dbReference type="Gene3D" id="3.80.10.10">
    <property type="entry name" value="Ribonuclease Inhibitor"/>
    <property type="match status" value="1"/>
</dbReference>
<dbReference type="Proteomes" id="UP000824890">
    <property type="component" value="Unassembled WGS sequence"/>
</dbReference>
<dbReference type="SUPFAM" id="SSF52047">
    <property type="entry name" value="RNI-like"/>
    <property type="match status" value="1"/>
</dbReference>
<evidence type="ECO:0000313" key="3">
    <source>
        <dbReference type="Proteomes" id="UP000824890"/>
    </source>
</evidence>